<proteinExistence type="predicted"/>
<name>A0A428TSA2_9HYPO</name>
<reference evidence="2 3" key="1">
    <citation type="submission" date="2017-06" db="EMBL/GenBank/DDBJ databases">
        <title>Cmopartive genomic analysis of Ambrosia Fusariam Clade fungi.</title>
        <authorList>
            <person name="Stajich J.E."/>
            <person name="Carrillo J."/>
            <person name="Kijimoto T."/>
            <person name="Eskalen A."/>
            <person name="O'Donnell K."/>
            <person name="Kasson M."/>
        </authorList>
    </citation>
    <scope>NUCLEOTIDE SEQUENCE [LARGE SCALE GENOMIC DNA]</scope>
    <source>
        <strain evidence="2 3">NRRL 20438</strain>
    </source>
</reference>
<evidence type="ECO:0000313" key="3">
    <source>
        <dbReference type="Proteomes" id="UP000288429"/>
    </source>
</evidence>
<dbReference type="SMART" id="SM00256">
    <property type="entry name" value="FBOX"/>
    <property type="match status" value="1"/>
</dbReference>
<comment type="caution">
    <text evidence="2">The sequence shown here is derived from an EMBL/GenBank/DDBJ whole genome shotgun (WGS) entry which is preliminary data.</text>
</comment>
<dbReference type="InterPro" id="IPR036047">
    <property type="entry name" value="F-box-like_dom_sf"/>
</dbReference>
<dbReference type="PROSITE" id="PS50181">
    <property type="entry name" value="FBOX"/>
    <property type="match status" value="1"/>
</dbReference>
<dbReference type="SUPFAM" id="SSF81383">
    <property type="entry name" value="F-box domain"/>
    <property type="match status" value="1"/>
</dbReference>
<sequence length="495" mass="57595">MPYNSTSERPWRIVVHHSPSWVTRFLVSLRPSEKGYNVPRLSGPRMPSFEAEGQCQEHTSRFSLGPVISARMASALILLPDELLLEILKHLQLSSLYMLHQTCRRLRYLSEDHTLKDFRLEFLRSEGESFCMTQAGYHQRLEIRDVLLRRSLCDTCTHIADTGELVRRMRSLYAPLFCYGCRIDHPALFFPPRKERNRKCLGLLGQFSVCAHHALSGKHVRQNAETLLPRKIICKHLAHSPLHFDGRSERFLRSTCHPEIFSPSGCSSVVTKAIVLLHLDHRWRIDMDGIRQSLAAQLKESKQLCKHISSQIPQLLDKLLSEDCSCFPPSGIPASRWIGSSHWPFDHHHEFVCRECGAKFHWIREMDGKTYHRSYIALRMQIMWFTESPLSIGWLSSLDYKGDRNPVLCDKTKGVLWCDKPDCSTGSGLRWLRMAKTFAYEASWEFIWIEMNRKGVGFERIRTFSREYEVFQQMADCYRLKRRVSLFSWESGFNG</sequence>
<dbReference type="Pfam" id="PF12937">
    <property type="entry name" value="F-box-like"/>
    <property type="match status" value="1"/>
</dbReference>
<dbReference type="AlphaFoldDB" id="A0A428TSA2"/>
<organism evidence="2 3">
    <name type="scientific">Fusarium ambrosium</name>
    <dbReference type="NCBI Taxonomy" id="131363"/>
    <lineage>
        <taxon>Eukaryota</taxon>
        <taxon>Fungi</taxon>
        <taxon>Dikarya</taxon>
        <taxon>Ascomycota</taxon>
        <taxon>Pezizomycotina</taxon>
        <taxon>Sordariomycetes</taxon>
        <taxon>Hypocreomycetidae</taxon>
        <taxon>Hypocreales</taxon>
        <taxon>Nectriaceae</taxon>
        <taxon>Fusarium</taxon>
        <taxon>Fusarium solani species complex</taxon>
    </lineage>
</organism>
<keyword evidence="3" id="KW-1185">Reference proteome</keyword>
<feature type="domain" description="F-box" evidence="1">
    <location>
        <begin position="73"/>
        <end position="118"/>
    </location>
</feature>
<dbReference type="InterPro" id="IPR001810">
    <property type="entry name" value="F-box_dom"/>
</dbReference>
<dbReference type="Proteomes" id="UP000288429">
    <property type="component" value="Unassembled WGS sequence"/>
</dbReference>
<accession>A0A428TSA2</accession>
<evidence type="ECO:0000259" key="1">
    <source>
        <dbReference type="PROSITE" id="PS50181"/>
    </source>
</evidence>
<evidence type="ECO:0000313" key="2">
    <source>
        <dbReference type="EMBL" id="RSM04916.1"/>
    </source>
</evidence>
<gene>
    <name evidence="2" type="ORF">CDV31_009796</name>
</gene>
<dbReference type="Gene3D" id="1.20.1280.50">
    <property type="match status" value="1"/>
</dbReference>
<protein>
    <recommendedName>
        <fullName evidence="1">F-box domain-containing protein</fullName>
    </recommendedName>
</protein>
<dbReference type="EMBL" id="NIZV01000144">
    <property type="protein sequence ID" value="RSM04916.1"/>
    <property type="molecule type" value="Genomic_DNA"/>
</dbReference>